<evidence type="ECO:0000313" key="1">
    <source>
        <dbReference type="EMBL" id="MEJ2889660.1"/>
    </source>
</evidence>
<comment type="caution">
    <text evidence="1">The sequence shown here is derived from an EMBL/GenBank/DDBJ whole genome shotgun (WGS) entry which is preliminary data.</text>
</comment>
<organism evidence="1 2">
    <name type="scientific">Actinomycetospora aeridis</name>
    <dbReference type="NCBI Taxonomy" id="3129231"/>
    <lineage>
        <taxon>Bacteria</taxon>
        <taxon>Bacillati</taxon>
        <taxon>Actinomycetota</taxon>
        <taxon>Actinomycetes</taxon>
        <taxon>Pseudonocardiales</taxon>
        <taxon>Pseudonocardiaceae</taxon>
        <taxon>Actinomycetospora</taxon>
    </lineage>
</organism>
<sequence length="246" mass="26589">MTAHPHDTEVVLRLPSVGPEPLPAHRALAGVVGYARALRWLRFRSPGTPEGRWAQVPAFGWARFDAHPVSLTPDGDVLIAEGLHGRLDRAGWHEVHDALVTSAPLVDALVARADGRAFWDLPEEDLSVLGEPGTAGALLRRIAQDAGARSAHVLAALHHRHPALVPHLTPTTRRALLPFLEEGDSGVEAVVHRELRANEAAFAELEAAVADAVPDARPTRLRLHDVLLWLTTTLRRAHAEEAGRGG</sequence>
<gene>
    <name evidence="1" type="ORF">WCD41_24575</name>
</gene>
<name>A0ABU8NB82_9PSEU</name>
<proteinExistence type="predicted"/>
<protein>
    <submittedName>
        <fullName evidence="1">Uncharacterized protein</fullName>
    </submittedName>
</protein>
<dbReference type="RefSeq" id="WP_337717443.1">
    <property type="nucleotide sequence ID" value="NZ_JBBEGL010000007.1"/>
</dbReference>
<dbReference type="EMBL" id="JBBEGL010000007">
    <property type="protein sequence ID" value="MEJ2889660.1"/>
    <property type="molecule type" value="Genomic_DNA"/>
</dbReference>
<dbReference type="Proteomes" id="UP001370100">
    <property type="component" value="Unassembled WGS sequence"/>
</dbReference>
<keyword evidence="2" id="KW-1185">Reference proteome</keyword>
<accession>A0ABU8NB82</accession>
<evidence type="ECO:0000313" key="2">
    <source>
        <dbReference type="Proteomes" id="UP001370100"/>
    </source>
</evidence>
<reference evidence="1 2" key="1">
    <citation type="submission" date="2024-03" db="EMBL/GenBank/DDBJ databases">
        <title>Actinomycetospora sp. OC33-EN06, a novel actinomycete isolated from wild orchid (Aerides multiflora).</title>
        <authorList>
            <person name="Suriyachadkun C."/>
        </authorList>
    </citation>
    <scope>NUCLEOTIDE SEQUENCE [LARGE SCALE GENOMIC DNA]</scope>
    <source>
        <strain evidence="1 2">OC33-EN06</strain>
    </source>
</reference>